<organism evidence="1 2">
    <name type="scientific">Quercus suber</name>
    <name type="common">Cork oak</name>
    <dbReference type="NCBI Taxonomy" id="58331"/>
    <lineage>
        <taxon>Eukaryota</taxon>
        <taxon>Viridiplantae</taxon>
        <taxon>Streptophyta</taxon>
        <taxon>Embryophyta</taxon>
        <taxon>Tracheophyta</taxon>
        <taxon>Spermatophyta</taxon>
        <taxon>Magnoliopsida</taxon>
        <taxon>eudicotyledons</taxon>
        <taxon>Gunneridae</taxon>
        <taxon>Pentapetalae</taxon>
        <taxon>rosids</taxon>
        <taxon>fabids</taxon>
        <taxon>Fagales</taxon>
        <taxon>Fagaceae</taxon>
        <taxon>Quercus</taxon>
    </lineage>
</organism>
<dbReference type="EMBL" id="PKMF04000154">
    <property type="protein sequence ID" value="KAK7846491.1"/>
    <property type="molecule type" value="Genomic_DNA"/>
</dbReference>
<keyword evidence="2" id="KW-1185">Reference proteome</keyword>
<evidence type="ECO:0000313" key="1">
    <source>
        <dbReference type="EMBL" id="KAK7846491.1"/>
    </source>
</evidence>
<dbReference type="AlphaFoldDB" id="A0AAW0L798"/>
<reference evidence="1 2" key="1">
    <citation type="journal article" date="2018" name="Sci. Data">
        <title>The draft genome sequence of cork oak.</title>
        <authorList>
            <person name="Ramos A.M."/>
            <person name="Usie A."/>
            <person name="Barbosa P."/>
            <person name="Barros P.M."/>
            <person name="Capote T."/>
            <person name="Chaves I."/>
            <person name="Simoes F."/>
            <person name="Abreu I."/>
            <person name="Carrasquinho I."/>
            <person name="Faro C."/>
            <person name="Guimaraes J.B."/>
            <person name="Mendonca D."/>
            <person name="Nobrega F."/>
            <person name="Rodrigues L."/>
            <person name="Saibo N.J.M."/>
            <person name="Varela M.C."/>
            <person name="Egas C."/>
            <person name="Matos J."/>
            <person name="Miguel C.M."/>
            <person name="Oliveira M.M."/>
            <person name="Ricardo C.P."/>
            <person name="Goncalves S."/>
        </authorList>
    </citation>
    <scope>NUCLEOTIDE SEQUENCE [LARGE SCALE GENOMIC DNA]</scope>
    <source>
        <strain evidence="2">cv. HL8</strain>
    </source>
</reference>
<dbReference type="Proteomes" id="UP000237347">
    <property type="component" value="Unassembled WGS sequence"/>
</dbReference>
<proteinExistence type="predicted"/>
<accession>A0AAW0L798</accession>
<comment type="caution">
    <text evidence="1">The sequence shown here is derived from an EMBL/GenBank/DDBJ whole genome shotgun (WGS) entry which is preliminary data.</text>
</comment>
<dbReference type="PANTHER" id="PTHR35721:SF1">
    <property type="entry name" value="UREIDOGLYCOLATE HYDROLASE"/>
    <property type="match status" value="1"/>
</dbReference>
<gene>
    <name evidence="1" type="ORF">CFP56_007884</name>
</gene>
<dbReference type="PANTHER" id="PTHR35721">
    <property type="entry name" value="UREIDOGLYCOLATE HYDROLASE"/>
    <property type="match status" value="1"/>
</dbReference>
<protein>
    <submittedName>
        <fullName evidence="1">Uncharacterized protein</fullName>
    </submittedName>
</protein>
<evidence type="ECO:0000313" key="2">
    <source>
        <dbReference type="Proteomes" id="UP000237347"/>
    </source>
</evidence>
<name>A0AAW0L798_QUESU</name>
<sequence>MGDSKAKAEVEVVEVKAMEATAERFEEYGQVIEASPDGDEFGPQDAQLDLSHGIPRYIFNDSLSALK</sequence>